<name>A0ABM1LZN9_NICVS</name>
<dbReference type="PANTHER" id="PTHR22950">
    <property type="entry name" value="AMINO ACID TRANSPORTER"/>
    <property type="match status" value="1"/>
</dbReference>
<evidence type="ECO:0000313" key="8">
    <source>
        <dbReference type="Proteomes" id="UP000695000"/>
    </source>
</evidence>
<dbReference type="PANTHER" id="PTHR22950:SF340">
    <property type="entry name" value="AMINO ACID TRANSPORTER TRANSMEMBRANE DOMAIN-CONTAINING PROTEIN-RELATED"/>
    <property type="match status" value="1"/>
</dbReference>
<feature type="transmembrane region" description="Helical" evidence="6">
    <location>
        <begin position="363"/>
        <end position="384"/>
    </location>
</feature>
<evidence type="ECO:0000259" key="7">
    <source>
        <dbReference type="Pfam" id="PF01490"/>
    </source>
</evidence>
<feature type="transmembrane region" description="Helical" evidence="6">
    <location>
        <begin position="275"/>
        <end position="299"/>
    </location>
</feature>
<evidence type="ECO:0000256" key="2">
    <source>
        <dbReference type="ARBA" id="ARBA00022692"/>
    </source>
</evidence>
<keyword evidence="4 6" id="KW-0472">Membrane</keyword>
<feature type="region of interest" description="Disordered" evidence="5">
    <location>
        <begin position="1"/>
        <end position="41"/>
    </location>
</feature>
<dbReference type="RefSeq" id="XP_017767790.1">
    <property type="nucleotide sequence ID" value="XM_017912301.1"/>
</dbReference>
<evidence type="ECO:0000313" key="9">
    <source>
        <dbReference type="RefSeq" id="XP_017767789.1"/>
    </source>
</evidence>
<feature type="transmembrane region" description="Helical" evidence="6">
    <location>
        <begin position="177"/>
        <end position="196"/>
    </location>
</feature>
<feature type="transmembrane region" description="Helical" evidence="6">
    <location>
        <begin position="390"/>
        <end position="410"/>
    </location>
</feature>
<dbReference type="Pfam" id="PF01490">
    <property type="entry name" value="Aa_trans"/>
    <property type="match status" value="1"/>
</dbReference>
<evidence type="ECO:0000256" key="1">
    <source>
        <dbReference type="ARBA" id="ARBA00004141"/>
    </source>
</evidence>
<evidence type="ECO:0000256" key="6">
    <source>
        <dbReference type="SAM" id="Phobius"/>
    </source>
</evidence>
<evidence type="ECO:0000256" key="5">
    <source>
        <dbReference type="SAM" id="MobiDB-lite"/>
    </source>
</evidence>
<dbReference type="GeneID" id="108556281"/>
<dbReference type="InterPro" id="IPR013057">
    <property type="entry name" value="AA_transpt_TM"/>
</dbReference>
<keyword evidence="8" id="KW-1185">Reference proteome</keyword>
<dbReference type="Proteomes" id="UP000695000">
    <property type="component" value="Unplaced"/>
</dbReference>
<evidence type="ECO:0000256" key="3">
    <source>
        <dbReference type="ARBA" id="ARBA00022989"/>
    </source>
</evidence>
<feature type="transmembrane region" description="Helical" evidence="6">
    <location>
        <begin position="431"/>
        <end position="456"/>
    </location>
</feature>
<feature type="transmembrane region" description="Helical" evidence="6">
    <location>
        <begin position="141"/>
        <end position="165"/>
    </location>
</feature>
<keyword evidence="3 6" id="KW-1133">Transmembrane helix</keyword>
<dbReference type="RefSeq" id="XP_017767789.1">
    <property type="nucleotide sequence ID" value="XM_017912300.1"/>
</dbReference>
<accession>A0ABM1LZN9</accession>
<sequence>MANESMKLKPVGSNKYNVESGSGGGSSPQGDSDDYDPHLHRNIDAPTSNVETLIHMLKGSLGTGILAMPEAFKNSGLLNGLVCTVLIGILCTYCLHILVKAQYVMCKRLKVPMLTYPESMKIALESGPQCLRRFANMSPILVDFFLIIYQLGICCVYVVFVAVNIKAVVDQYTTNPIALELYILMLLIPFILINSIRNLKLLAPFSTLANVLTFASFGIVLYYIFQDLPDIKERPNFGTLYTFPLFFGTTLFALEAVGVVIALENNMKTPKSFGGYFGVLNIAMVIIVILYVGMGFLGYWRYGDRSEASITLNFPPEDVLAKVVNILYSLAIFISYGLQGYVPVKIMWDTYIFKHLQDSNHQLAWEYVLRVLAVIITFVLAVTIPLLGLFISLFGAFCLSALGLAFPAIMEICVSWPDNLGPFKYVLIKDVLLIIFGVVGLLAGSYSCISEIVAALSKG</sequence>
<gene>
    <name evidence="9 10" type="primary">LOC108556281</name>
</gene>
<protein>
    <submittedName>
        <fullName evidence="9 10">Proton-coupled amino acid transporter-like protein CG1139</fullName>
    </submittedName>
</protein>
<organism evidence="8 9">
    <name type="scientific">Nicrophorus vespilloides</name>
    <name type="common">Boreal carrion beetle</name>
    <dbReference type="NCBI Taxonomy" id="110193"/>
    <lineage>
        <taxon>Eukaryota</taxon>
        <taxon>Metazoa</taxon>
        <taxon>Ecdysozoa</taxon>
        <taxon>Arthropoda</taxon>
        <taxon>Hexapoda</taxon>
        <taxon>Insecta</taxon>
        <taxon>Pterygota</taxon>
        <taxon>Neoptera</taxon>
        <taxon>Endopterygota</taxon>
        <taxon>Coleoptera</taxon>
        <taxon>Polyphaga</taxon>
        <taxon>Staphyliniformia</taxon>
        <taxon>Silphidae</taxon>
        <taxon>Nicrophorinae</taxon>
        <taxon>Nicrophorus</taxon>
    </lineage>
</organism>
<feature type="transmembrane region" description="Helical" evidence="6">
    <location>
        <begin position="208"/>
        <end position="225"/>
    </location>
</feature>
<feature type="transmembrane region" description="Helical" evidence="6">
    <location>
        <begin position="319"/>
        <end position="342"/>
    </location>
</feature>
<feature type="transmembrane region" description="Helical" evidence="6">
    <location>
        <begin position="77"/>
        <end position="99"/>
    </location>
</feature>
<feature type="transmembrane region" description="Helical" evidence="6">
    <location>
        <begin position="245"/>
        <end position="263"/>
    </location>
</feature>
<feature type="domain" description="Amino acid transporter transmembrane" evidence="7">
    <location>
        <begin position="47"/>
        <end position="449"/>
    </location>
</feature>
<evidence type="ECO:0000256" key="4">
    <source>
        <dbReference type="ARBA" id="ARBA00023136"/>
    </source>
</evidence>
<proteinExistence type="predicted"/>
<keyword evidence="2 6" id="KW-0812">Transmembrane</keyword>
<comment type="subcellular location">
    <subcellularLocation>
        <location evidence="1">Membrane</location>
        <topology evidence="1">Multi-pass membrane protein</topology>
    </subcellularLocation>
</comment>
<reference evidence="9 10" key="1">
    <citation type="submission" date="2025-05" db="UniProtKB">
        <authorList>
            <consortium name="RefSeq"/>
        </authorList>
    </citation>
    <scope>IDENTIFICATION</scope>
    <source>
        <tissue evidence="9 10">Whole Larva</tissue>
    </source>
</reference>
<evidence type="ECO:0000313" key="10">
    <source>
        <dbReference type="RefSeq" id="XP_017767790.1"/>
    </source>
</evidence>